<sequence>MVHLVRNSLNYVGLKMRKQIAADLKRIYQSATVAELSNARLSSRRNGTAIIHRLPRYGGAIWSHVIPFHRRYAASFKHQLHRVGQY</sequence>
<evidence type="ECO:0000313" key="2">
    <source>
        <dbReference type="Proteomes" id="UP000641152"/>
    </source>
</evidence>
<protein>
    <recommendedName>
        <fullName evidence="3">Transposase</fullName>
    </recommendedName>
</protein>
<comment type="caution">
    <text evidence="1">The sequence shown here is derived from an EMBL/GenBank/DDBJ whole genome shotgun (WGS) entry which is preliminary data.</text>
</comment>
<evidence type="ECO:0000313" key="1">
    <source>
        <dbReference type="EMBL" id="MBD9362539.1"/>
    </source>
</evidence>
<dbReference type="Proteomes" id="UP000641152">
    <property type="component" value="Unassembled WGS sequence"/>
</dbReference>
<reference evidence="1 2" key="1">
    <citation type="submission" date="2020-09" db="EMBL/GenBank/DDBJ databases">
        <title>Methylomonas albis sp. nov. and Methylomonas fluvii sp. nov.: Two cold-adapted methanotrophs from the River Elbe and an amended description of Methylovulum psychrotolerans strain Eb1.</title>
        <authorList>
            <person name="Bussmann I.K."/>
            <person name="Klings K.-W."/>
            <person name="Warnstedt J."/>
            <person name="Hoppert M."/>
            <person name="Saborowski A."/>
            <person name="Horn F."/>
            <person name="Liebner S."/>
        </authorList>
    </citation>
    <scope>NUCLEOTIDE SEQUENCE [LARGE SCALE GENOMIC DNA]</scope>
    <source>
        <strain evidence="1 2">EbB</strain>
    </source>
</reference>
<dbReference type="EMBL" id="JACXST010000003">
    <property type="protein sequence ID" value="MBD9362539.1"/>
    <property type="molecule type" value="Genomic_DNA"/>
</dbReference>
<organism evidence="1 2">
    <name type="scientific">Methylomonas fluvii</name>
    <dbReference type="NCBI Taxonomy" id="1854564"/>
    <lineage>
        <taxon>Bacteria</taxon>
        <taxon>Pseudomonadati</taxon>
        <taxon>Pseudomonadota</taxon>
        <taxon>Gammaproteobacteria</taxon>
        <taxon>Methylococcales</taxon>
        <taxon>Methylococcaceae</taxon>
        <taxon>Methylomonas</taxon>
    </lineage>
</organism>
<proteinExistence type="predicted"/>
<gene>
    <name evidence="1" type="ORF">EBB_18900</name>
</gene>
<evidence type="ECO:0008006" key="3">
    <source>
        <dbReference type="Google" id="ProtNLM"/>
    </source>
</evidence>
<name>A0ABR9DHF2_9GAMM</name>
<keyword evidence="2" id="KW-1185">Reference proteome</keyword>
<accession>A0ABR9DHF2</accession>